<dbReference type="GO" id="GO:0016020">
    <property type="term" value="C:membrane"/>
    <property type="evidence" value="ECO:0007669"/>
    <property type="project" value="InterPro"/>
</dbReference>
<dbReference type="EMBL" id="AZHW01000878">
    <property type="protein sequence ID" value="ETW95727.1"/>
    <property type="molecule type" value="Genomic_DNA"/>
</dbReference>
<sequence>MSDVALCLKNLGKMYKLYQRPIDKVLDAFGMDRWLFWRQHADREFWALRGLDLRVDKGERVGLIGRNGAGKSTLLKIVAGTVNPTEGQVAVHGNVQALLELGTGFHPEFTGRQNIRVSLAYLGFDAAQIRDQEDEIIDFAELDEFIDQPVKTYSAGMYARLAFSTATSMAPDILIIDEVLGAGDAYFAGKCVERMQRLTHETGATVLFVSHDLASVQRLCERVVWIERGRIRLQGDPLETIKAYMATIRKEEEVRLVARDLKVLKKQAVLLDRHEDIYTRFLFHLVASTDKPPAAHHRIVGLTLWAGDEQVGVIDVGGPMDNDPEHLHYIMDAPRYMDWGKPRSQGGLTYRDYGDFQGLYAHAPFEFAVPKSYGLQEHHRELRLEVDAQCRAEEVAVEVHTPNGYVRLGCLPYGDRHVTVFPLPMHLILDKDGHAFSQEAELPEPATNETASADMATSSSTSEYGSRLATITSVTMLDDQGRECRVFDLEQPIRVVLAFEAHQRLHNPVFVFCVYLPDGQCFTQWVVTAQELGFDEMIGRGQVTFEVTHAVMGKAAYVASAAIFKYLNEQGHGTESYHVLDRCVHFQIVGPPYEPVERGLCLQPFHAVFELTNSC</sequence>
<keyword evidence="3" id="KW-0547">Nucleotide-binding</keyword>
<feature type="domain" description="ABC transporter" evidence="5">
    <location>
        <begin position="23"/>
        <end position="253"/>
    </location>
</feature>
<dbReference type="SUPFAM" id="SSF52540">
    <property type="entry name" value="P-loop containing nucleoside triphosphate hydrolases"/>
    <property type="match status" value="1"/>
</dbReference>
<name>W4LCK6_ENTF1</name>
<dbReference type="CDD" id="cd10147">
    <property type="entry name" value="Wzt_C-like"/>
    <property type="match status" value="1"/>
</dbReference>
<dbReference type="GO" id="GO:0140359">
    <property type="term" value="F:ABC-type transporter activity"/>
    <property type="evidence" value="ECO:0007669"/>
    <property type="project" value="InterPro"/>
</dbReference>
<dbReference type="SMART" id="SM00382">
    <property type="entry name" value="AAA"/>
    <property type="match status" value="1"/>
</dbReference>
<evidence type="ECO:0000256" key="2">
    <source>
        <dbReference type="ARBA" id="ARBA00022448"/>
    </source>
</evidence>
<dbReference type="GO" id="GO:0005524">
    <property type="term" value="F:ATP binding"/>
    <property type="evidence" value="ECO:0007669"/>
    <property type="project" value="UniProtKB-KW"/>
</dbReference>
<evidence type="ECO:0000313" key="7">
    <source>
        <dbReference type="Proteomes" id="UP000019141"/>
    </source>
</evidence>
<dbReference type="PANTHER" id="PTHR46743:SF2">
    <property type="entry name" value="TEICHOIC ACIDS EXPORT ATP-BINDING PROTEIN TAGH"/>
    <property type="match status" value="1"/>
</dbReference>
<evidence type="ECO:0000256" key="4">
    <source>
        <dbReference type="ARBA" id="ARBA00022840"/>
    </source>
</evidence>
<dbReference type="InterPro" id="IPR027417">
    <property type="entry name" value="P-loop_NTPase"/>
</dbReference>
<dbReference type="InterPro" id="IPR003593">
    <property type="entry name" value="AAA+_ATPase"/>
</dbReference>
<dbReference type="Gene3D" id="3.40.50.300">
    <property type="entry name" value="P-loop containing nucleotide triphosphate hydrolases"/>
    <property type="match status" value="1"/>
</dbReference>
<dbReference type="PROSITE" id="PS50893">
    <property type="entry name" value="ABC_TRANSPORTER_2"/>
    <property type="match status" value="1"/>
</dbReference>
<keyword evidence="7" id="KW-1185">Reference proteome</keyword>
<keyword evidence="4" id="KW-0067">ATP-binding</keyword>
<proteinExistence type="inferred from homology"/>
<evidence type="ECO:0000259" key="5">
    <source>
        <dbReference type="PROSITE" id="PS50893"/>
    </source>
</evidence>
<gene>
    <name evidence="6" type="ORF">ETSY1_29425</name>
</gene>
<dbReference type="AlphaFoldDB" id="W4LCK6"/>
<accession>W4LCK6</accession>
<reference evidence="6 7" key="1">
    <citation type="journal article" date="2014" name="Nature">
        <title>An environmental bacterial taxon with a large and distinct metabolic repertoire.</title>
        <authorList>
            <person name="Wilson M.C."/>
            <person name="Mori T."/>
            <person name="Ruckert C."/>
            <person name="Uria A.R."/>
            <person name="Helf M.J."/>
            <person name="Takada K."/>
            <person name="Gernert C."/>
            <person name="Steffens U.A."/>
            <person name="Heycke N."/>
            <person name="Schmitt S."/>
            <person name="Rinke C."/>
            <person name="Helfrich E.J."/>
            <person name="Brachmann A.O."/>
            <person name="Gurgui C."/>
            <person name="Wakimoto T."/>
            <person name="Kracht M."/>
            <person name="Crusemann M."/>
            <person name="Hentschel U."/>
            <person name="Abe I."/>
            <person name="Matsunaga S."/>
            <person name="Kalinowski J."/>
            <person name="Takeyama H."/>
            <person name="Piel J."/>
        </authorList>
    </citation>
    <scope>NUCLEOTIDE SEQUENCE [LARGE SCALE GENOMIC DNA]</scope>
    <source>
        <strain evidence="7">TSY1</strain>
    </source>
</reference>
<dbReference type="Proteomes" id="UP000019141">
    <property type="component" value="Unassembled WGS sequence"/>
</dbReference>
<keyword evidence="2" id="KW-0813">Transport</keyword>
<dbReference type="HOGENOM" id="CLU_000604_101_1_7"/>
<comment type="similarity">
    <text evidence="1">Belongs to the ABC transporter superfamily.</text>
</comment>
<evidence type="ECO:0000256" key="3">
    <source>
        <dbReference type="ARBA" id="ARBA00022741"/>
    </source>
</evidence>
<organism evidence="6 7">
    <name type="scientific">Entotheonella factor</name>
    <dbReference type="NCBI Taxonomy" id="1429438"/>
    <lineage>
        <taxon>Bacteria</taxon>
        <taxon>Pseudomonadati</taxon>
        <taxon>Nitrospinota/Tectimicrobiota group</taxon>
        <taxon>Candidatus Tectimicrobiota</taxon>
        <taxon>Candidatus Entotheonellia</taxon>
        <taxon>Candidatus Entotheonellales</taxon>
        <taxon>Candidatus Entotheonellaceae</taxon>
        <taxon>Candidatus Entotheonella</taxon>
    </lineage>
</organism>
<evidence type="ECO:0000256" key="1">
    <source>
        <dbReference type="ARBA" id="ARBA00005417"/>
    </source>
</evidence>
<dbReference type="Pfam" id="PF14524">
    <property type="entry name" value="Wzt_C"/>
    <property type="match status" value="1"/>
</dbReference>
<dbReference type="GO" id="GO:0016887">
    <property type="term" value="F:ATP hydrolysis activity"/>
    <property type="evidence" value="ECO:0007669"/>
    <property type="project" value="InterPro"/>
</dbReference>
<dbReference type="PATRIC" id="fig|1429438.4.peg.5607"/>
<dbReference type="InterPro" id="IPR029439">
    <property type="entry name" value="Wzt_C"/>
</dbReference>
<dbReference type="InterPro" id="IPR015860">
    <property type="entry name" value="ABC_transpr_TagH-like"/>
</dbReference>
<protein>
    <recommendedName>
        <fullName evidence="5">ABC transporter domain-containing protein</fullName>
    </recommendedName>
</protein>
<dbReference type="CDD" id="cd03220">
    <property type="entry name" value="ABC_KpsT_Wzt"/>
    <property type="match status" value="1"/>
</dbReference>
<dbReference type="Pfam" id="PF00005">
    <property type="entry name" value="ABC_tran"/>
    <property type="match status" value="1"/>
</dbReference>
<comment type="caution">
    <text evidence="6">The sequence shown here is derived from an EMBL/GenBank/DDBJ whole genome shotgun (WGS) entry which is preliminary data.</text>
</comment>
<evidence type="ECO:0000313" key="6">
    <source>
        <dbReference type="EMBL" id="ETW95727.1"/>
    </source>
</evidence>
<dbReference type="Gene3D" id="2.70.50.60">
    <property type="entry name" value="abc- transporter (atp binding component) like domain"/>
    <property type="match status" value="1"/>
</dbReference>
<dbReference type="InterPro" id="IPR050683">
    <property type="entry name" value="Bact_Polysacc_Export_ATP-bd"/>
</dbReference>
<dbReference type="InterPro" id="IPR003439">
    <property type="entry name" value="ABC_transporter-like_ATP-bd"/>
</dbReference>
<dbReference type="PANTHER" id="PTHR46743">
    <property type="entry name" value="TEICHOIC ACIDS EXPORT ATP-BINDING PROTEIN TAGH"/>
    <property type="match status" value="1"/>
</dbReference>